<dbReference type="InterPro" id="IPR027310">
    <property type="entry name" value="Profilin_CS"/>
</dbReference>
<feature type="region of interest" description="Disordered" evidence="2">
    <location>
        <begin position="228"/>
        <end position="254"/>
    </location>
</feature>
<dbReference type="EMBL" id="FMYK01000003">
    <property type="protein sequence ID" value="SDC11153.1"/>
    <property type="molecule type" value="Genomic_DNA"/>
</dbReference>
<feature type="region of interest" description="Disordered" evidence="2">
    <location>
        <begin position="730"/>
        <end position="756"/>
    </location>
</feature>
<dbReference type="PROSITE" id="PS50966">
    <property type="entry name" value="ZF_SWIM"/>
    <property type="match status" value="1"/>
</dbReference>
<accession>A0A1G6IXM2</accession>
<dbReference type="GO" id="GO:0008270">
    <property type="term" value="F:zinc ion binding"/>
    <property type="evidence" value="ECO:0007669"/>
    <property type="project" value="UniProtKB-KW"/>
</dbReference>
<keyword evidence="1" id="KW-0863">Zinc-finger</keyword>
<sequence>MSWQMYLQYDEDSLTSLSNIGLLRRAKKSVDQVQLANSPVELSADHDVLQFQVEEFQVGLPATGITNARCTCPASDCCKHILSSILWLQQHPEQLQQTSTDVASAPQPEHADVADQSKNPPTIPTQSSSALDSLLSLDSTAMLKATRKAERRLAYHIVQKWQADPTQCEIDIQQDKISFKTNFSTSKIHYFAGATPETMLSDIASAQKIAVHLACIAWCFLTQQDASQPSSEKNSSENSSENSSANRSQNHSKNTFAQSWQWSDDVLIEAKEENTNTLNEDDLALIDALELQCQAILAQGLSHLSKTSIMALHLLNMQARAQRMPRLASLLRHLHGQLERLHVEDIQIDERQIFVELAQFYTFLAALKSPKLSAEKRLQLTGNAQKSFQTQTLSHLIPLGADWWHAPTGAQGLTTCFWDTAQQCLVSTTQARANHLDQTFDQHSAAQTGMWGVSLNHLMQYQFSLDHAKASTPPINDASQSLQHSKNFNLSPNKDANYHQLALFDTLSLEQFQQQVTGISDWSTLAEQVRPHSIFDQNQSHYALLHIARITSLQLNELQQQLETWLSDQHGHQLLLQLEINPSNHSIADKLQYHIDHSKIIAVLVRIQRQAGQLRCTPCTLILQDRQRLHLFNLHYDYIRYSGKRTIPQSISARIEKLLKEKKRLLNVPPKTPLQQCLSQCLSILEFYANSGRQQFDSAHQQQLAGLGQRFEDLGLNLLADVLARYDTIQPQSHRQSKSQRKNQPQSQPQPQSDMPDYLMKIRQVIHSIELLQSDLPMRTQPNPDDM</sequence>
<reference evidence="5" key="1">
    <citation type="submission" date="2016-09" db="EMBL/GenBank/DDBJ databases">
        <authorList>
            <person name="Varghese N."/>
            <person name="Submissions S."/>
        </authorList>
    </citation>
    <scope>NUCLEOTIDE SEQUENCE [LARGE SCALE GENOMIC DNA]</scope>
    <source>
        <strain evidence="5">ANC 3699</strain>
    </source>
</reference>
<keyword evidence="5" id="KW-1185">Reference proteome</keyword>
<feature type="compositionally biased region" description="Low complexity" evidence="2">
    <location>
        <begin position="228"/>
        <end position="249"/>
    </location>
</feature>
<dbReference type="Proteomes" id="UP000242317">
    <property type="component" value="Unassembled WGS sequence"/>
</dbReference>
<dbReference type="RefSeq" id="WP_092617909.1">
    <property type="nucleotide sequence ID" value="NZ_FMYK01000003.1"/>
</dbReference>
<keyword evidence="1" id="KW-0479">Metal-binding</keyword>
<evidence type="ECO:0000313" key="4">
    <source>
        <dbReference type="EMBL" id="SDC11153.1"/>
    </source>
</evidence>
<feature type="compositionally biased region" description="Low complexity" evidence="2">
    <location>
        <begin position="742"/>
        <end position="753"/>
    </location>
</feature>
<feature type="compositionally biased region" description="Polar residues" evidence="2">
    <location>
        <begin position="116"/>
        <end position="126"/>
    </location>
</feature>
<feature type="region of interest" description="Disordered" evidence="2">
    <location>
        <begin position="97"/>
        <end position="129"/>
    </location>
</feature>
<dbReference type="PROSITE" id="PS00414">
    <property type="entry name" value="PROFILIN"/>
    <property type="match status" value="1"/>
</dbReference>
<keyword evidence="1" id="KW-0862">Zinc</keyword>
<proteinExistence type="predicted"/>
<evidence type="ECO:0000256" key="2">
    <source>
        <dbReference type="SAM" id="MobiDB-lite"/>
    </source>
</evidence>
<protein>
    <submittedName>
        <fullName evidence="4">SWIM zinc finger</fullName>
    </submittedName>
</protein>
<dbReference type="AlphaFoldDB" id="A0A1G6IXM2"/>
<dbReference type="GO" id="GO:0003779">
    <property type="term" value="F:actin binding"/>
    <property type="evidence" value="ECO:0007669"/>
    <property type="project" value="InterPro"/>
</dbReference>
<evidence type="ECO:0000313" key="5">
    <source>
        <dbReference type="Proteomes" id="UP000242317"/>
    </source>
</evidence>
<gene>
    <name evidence="4" type="ORF">SAMN05421749_103174</name>
</gene>
<name>A0A1G6IXM2_9GAMM</name>
<dbReference type="InterPro" id="IPR007527">
    <property type="entry name" value="Znf_SWIM"/>
</dbReference>
<evidence type="ECO:0000256" key="1">
    <source>
        <dbReference type="PROSITE-ProRule" id="PRU00325"/>
    </source>
</evidence>
<evidence type="ECO:0000259" key="3">
    <source>
        <dbReference type="PROSITE" id="PS50966"/>
    </source>
</evidence>
<feature type="domain" description="SWIM-type" evidence="3">
    <location>
        <begin position="56"/>
        <end position="89"/>
    </location>
</feature>
<dbReference type="OrthoDB" id="242553at2"/>
<organism evidence="4 5">
    <name type="scientific">Acinetobacter marinus</name>
    <dbReference type="NCBI Taxonomy" id="281375"/>
    <lineage>
        <taxon>Bacteria</taxon>
        <taxon>Pseudomonadati</taxon>
        <taxon>Pseudomonadota</taxon>
        <taxon>Gammaproteobacteria</taxon>
        <taxon>Moraxellales</taxon>
        <taxon>Moraxellaceae</taxon>
        <taxon>Acinetobacter</taxon>
    </lineage>
</organism>